<feature type="domain" description="Glutamine amidotransferase" evidence="1">
    <location>
        <begin position="55"/>
        <end position="196"/>
    </location>
</feature>
<evidence type="ECO:0000313" key="3">
    <source>
        <dbReference type="Proteomes" id="UP000094569"/>
    </source>
</evidence>
<name>A0A1E3BEH9_ASPCR</name>
<dbReference type="Gene3D" id="3.40.50.880">
    <property type="match status" value="1"/>
</dbReference>
<dbReference type="Proteomes" id="UP000094569">
    <property type="component" value="Unassembled WGS sequence"/>
</dbReference>
<accession>A0A1E3BEH9</accession>
<dbReference type="InterPro" id="IPR044992">
    <property type="entry name" value="ChyE-like"/>
</dbReference>
<dbReference type="InterPro" id="IPR017926">
    <property type="entry name" value="GATASE"/>
</dbReference>
<dbReference type="EMBL" id="JXNT01000005">
    <property type="protein sequence ID" value="ODM19370.1"/>
    <property type="molecule type" value="Genomic_DNA"/>
</dbReference>
<dbReference type="InterPro" id="IPR029062">
    <property type="entry name" value="Class_I_gatase-like"/>
</dbReference>
<organism evidence="2 3">
    <name type="scientific">Aspergillus cristatus</name>
    <name type="common">Chinese Fuzhuan brick tea-fermentation fungus</name>
    <name type="synonym">Eurotium cristatum</name>
    <dbReference type="NCBI Taxonomy" id="573508"/>
    <lineage>
        <taxon>Eukaryota</taxon>
        <taxon>Fungi</taxon>
        <taxon>Dikarya</taxon>
        <taxon>Ascomycota</taxon>
        <taxon>Pezizomycotina</taxon>
        <taxon>Eurotiomycetes</taxon>
        <taxon>Eurotiomycetidae</taxon>
        <taxon>Eurotiales</taxon>
        <taxon>Aspergillaceae</taxon>
        <taxon>Aspergillus</taxon>
        <taxon>Aspergillus subgen. Aspergillus</taxon>
    </lineage>
</organism>
<dbReference type="SUPFAM" id="SSF52317">
    <property type="entry name" value="Class I glutamine amidotransferase-like"/>
    <property type="match status" value="1"/>
</dbReference>
<dbReference type="PANTHER" id="PTHR42695:SF5">
    <property type="entry name" value="GLUTAMINE AMIDOTRANSFERASE YLR126C-RELATED"/>
    <property type="match status" value="1"/>
</dbReference>
<dbReference type="GO" id="GO:0005634">
    <property type="term" value="C:nucleus"/>
    <property type="evidence" value="ECO:0007669"/>
    <property type="project" value="TreeGrafter"/>
</dbReference>
<dbReference type="Pfam" id="PF00117">
    <property type="entry name" value="GATase"/>
    <property type="match status" value="1"/>
</dbReference>
<protein>
    <recommendedName>
        <fullName evidence="1">Glutamine amidotransferase domain-containing protein</fullName>
    </recommendedName>
</protein>
<dbReference type="STRING" id="573508.A0A1E3BEH9"/>
<keyword evidence="3" id="KW-1185">Reference proteome</keyword>
<evidence type="ECO:0000259" key="1">
    <source>
        <dbReference type="Pfam" id="PF00117"/>
    </source>
</evidence>
<evidence type="ECO:0000313" key="2">
    <source>
        <dbReference type="EMBL" id="ODM19370.1"/>
    </source>
</evidence>
<sequence length="366" mass="40290">MGSIAPLKIAVLINSPPGNEFWNDVKTAYYDAFHSVASDAQIDFYDPVFDANFPNAGKYDFIVLSGGKADSSSSEPWVLGVLDFVRNTARDFPKVKMLGICWGHQAIQRALGGVVHAVPTGPIAAIQDTKLTPEGKDFFRFGPGTGSYRAPEFHVREVAKPAPNFVHLAEGHECFVNEANTILTFQAHPEIHNALAKKMFADEDDVYTGNSSKEQIAKEIEKLDKPMDGGLLLERIVEWFPSDCGNELAKESKQGFTSKWNDLCALAAEDHDVSWEVTVTGGWVEPDAPYAFTNEEAHGFAALQPIYFLGLLFWKQKPRGDKEGSNLSQKAKALSEGVGAIRFTLTENLKKESRIHSLPTEISTPD</sequence>
<dbReference type="VEuPathDB" id="FungiDB:SI65_05988"/>
<gene>
    <name evidence="2" type="ORF">SI65_05988</name>
</gene>
<dbReference type="OrthoDB" id="92161at2759"/>
<proteinExistence type="predicted"/>
<dbReference type="GO" id="GO:0005829">
    <property type="term" value="C:cytosol"/>
    <property type="evidence" value="ECO:0007669"/>
    <property type="project" value="TreeGrafter"/>
</dbReference>
<dbReference type="AlphaFoldDB" id="A0A1E3BEH9"/>
<reference evidence="2 3" key="1">
    <citation type="journal article" date="2016" name="BMC Genomics">
        <title>Comparative genomic and transcriptomic analyses of the Fuzhuan brick tea-fermentation fungus Aspergillus cristatus.</title>
        <authorList>
            <person name="Ge Y."/>
            <person name="Wang Y."/>
            <person name="Liu Y."/>
            <person name="Tan Y."/>
            <person name="Ren X."/>
            <person name="Zhang X."/>
            <person name="Hyde K.D."/>
            <person name="Liu Y."/>
            <person name="Liu Z."/>
        </authorList>
    </citation>
    <scope>NUCLEOTIDE SEQUENCE [LARGE SCALE GENOMIC DNA]</scope>
    <source>
        <strain evidence="2 3">GZAAS20.1005</strain>
    </source>
</reference>
<comment type="caution">
    <text evidence="2">The sequence shown here is derived from an EMBL/GenBank/DDBJ whole genome shotgun (WGS) entry which is preliminary data.</text>
</comment>
<dbReference type="PANTHER" id="PTHR42695">
    <property type="entry name" value="GLUTAMINE AMIDOTRANSFERASE YLR126C-RELATED"/>
    <property type="match status" value="1"/>
</dbReference>